<gene>
    <name evidence="2" type="ORF">ACFFU9_13290</name>
</gene>
<dbReference type="InterPro" id="IPR045493">
    <property type="entry name" value="DUF6435"/>
</dbReference>
<keyword evidence="3" id="KW-1185">Reference proteome</keyword>
<evidence type="ECO:0000313" key="2">
    <source>
        <dbReference type="EMBL" id="MFB9057716.1"/>
    </source>
</evidence>
<evidence type="ECO:0000256" key="1">
    <source>
        <dbReference type="SAM" id="Coils"/>
    </source>
</evidence>
<reference evidence="2 3" key="1">
    <citation type="submission" date="2024-09" db="EMBL/GenBank/DDBJ databases">
        <authorList>
            <person name="Sun Q."/>
            <person name="Mori K."/>
        </authorList>
    </citation>
    <scope>NUCLEOTIDE SEQUENCE [LARGE SCALE GENOMIC DNA]</scope>
    <source>
        <strain evidence="2 3">CECT 8622</strain>
    </source>
</reference>
<feature type="coiled-coil region" evidence="1">
    <location>
        <begin position="6"/>
        <end position="58"/>
    </location>
</feature>
<keyword evidence="1" id="KW-0175">Coiled coil</keyword>
<dbReference type="RefSeq" id="WP_379861970.1">
    <property type="nucleotide sequence ID" value="NZ_JBHMFC010000089.1"/>
</dbReference>
<dbReference type="NCBIfam" id="NF033487">
    <property type="entry name" value="Lacal_2735_fam"/>
    <property type="match status" value="1"/>
</dbReference>
<organism evidence="2 3">
    <name type="scientific">Mariniflexile ostreae</name>
    <dbReference type="NCBI Taxonomy" id="1520892"/>
    <lineage>
        <taxon>Bacteria</taxon>
        <taxon>Pseudomonadati</taxon>
        <taxon>Bacteroidota</taxon>
        <taxon>Flavobacteriia</taxon>
        <taxon>Flavobacteriales</taxon>
        <taxon>Flavobacteriaceae</taxon>
        <taxon>Mariniflexile</taxon>
    </lineage>
</organism>
<proteinExistence type="predicted"/>
<accession>A0ABV5FE50</accession>
<name>A0ABV5FE50_9FLAO</name>
<dbReference type="EMBL" id="JBHMFC010000089">
    <property type="protein sequence ID" value="MFB9057716.1"/>
    <property type="molecule type" value="Genomic_DNA"/>
</dbReference>
<comment type="caution">
    <text evidence="2">The sequence shown here is derived from an EMBL/GenBank/DDBJ whole genome shotgun (WGS) entry which is preliminary data.</text>
</comment>
<sequence length="60" mass="7079">MFGLFKKKKKTEIEKLQARYTGLMKEWHALSSINRSESDSKYEEAENIAKQIEKLKNETT</sequence>
<protein>
    <submittedName>
        <fullName evidence="2">Lacal_2735 family protein</fullName>
    </submittedName>
</protein>
<evidence type="ECO:0000313" key="3">
    <source>
        <dbReference type="Proteomes" id="UP001589585"/>
    </source>
</evidence>
<dbReference type="Proteomes" id="UP001589585">
    <property type="component" value="Unassembled WGS sequence"/>
</dbReference>